<evidence type="ECO:0000256" key="1">
    <source>
        <dbReference type="SAM" id="SignalP"/>
    </source>
</evidence>
<organism evidence="3 4">
    <name type="scientific">Agrococcus pavilionensis RW1</name>
    <dbReference type="NCBI Taxonomy" id="1330458"/>
    <lineage>
        <taxon>Bacteria</taxon>
        <taxon>Bacillati</taxon>
        <taxon>Actinomycetota</taxon>
        <taxon>Actinomycetes</taxon>
        <taxon>Micrococcales</taxon>
        <taxon>Microbacteriaceae</taxon>
        <taxon>Agrococcus</taxon>
    </lineage>
</organism>
<dbReference type="Gene3D" id="3.90.76.10">
    <property type="entry name" value="Dipeptide-binding Protein, Domain 1"/>
    <property type="match status" value="1"/>
</dbReference>
<gene>
    <name evidence="3" type="ORF">L332_09120</name>
</gene>
<dbReference type="InterPro" id="IPR039424">
    <property type="entry name" value="SBP_5"/>
</dbReference>
<dbReference type="Pfam" id="PF00496">
    <property type="entry name" value="SBP_bac_5"/>
    <property type="match status" value="1"/>
</dbReference>
<keyword evidence="1" id="KW-0732">Signal</keyword>
<dbReference type="GO" id="GO:1904680">
    <property type="term" value="F:peptide transmembrane transporter activity"/>
    <property type="evidence" value="ECO:0007669"/>
    <property type="project" value="TreeGrafter"/>
</dbReference>
<dbReference type="Gene3D" id="3.10.105.10">
    <property type="entry name" value="Dipeptide-binding Protein, Domain 3"/>
    <property type="match status" value="1"/>
</dbReference>
<feature type="chain" id="PRO_5039163196" description="Solute-binding protein family 5 domain-containing protein" evidence="1">
    <location>
        <begin position="32"/>
        <end position="601"/>
    </location>
</feature>
<dbReference type="PANTHER" id="PTHR30290:SF65">
    <property type="entry name" value="MONOACYL PHOSPHATIDYLINOSITOL TETRAMANNOSIDE-BINDING PROTEIN LPQW-RELATED"/>
    <property type="match status" value="1"/>
</dbReference>
<evidence type="ECO:0000259" key="2">
    <source>
        <dbReference type="Pfam" id="PF00496"/>
    </source>
</evidence>
<name>U1MRM3_9MICO</name>
<feature type="domain" description="Solute-binding protein family 5" evidence="2">
    <location>
        <begin position="111"/>
        <end position="479"/>
    </location>
</feature>
<accession>U1MRM3</accession>
<dbReference type="PROSITE" id="PS51257">
    <property type="entry name" value="PROKAR_LIPOPROTEIN"/>
    <property type="match status" value="1"/>
</dbReference>
<dbReference type="PANTHER" id="PTHR30290">
    <property type="entry name" value="PERIPLASMIC BINDING COMPONENT OF ABC TRANSPORTER"/>
    <property type="match status" value="1"/>
</dbReference>
<dbReference type="Proteomes" id="UP000016462">
    <property type="component" value="Unassembled WGS sequence"/>
</dbReference>
<dbReference type="InterPro" id="IPR000914">
    <property type="entry name" value="SBP_5_dom"/>
</dbReference>
<dbReference type="SUPFAM" id="SSF53850">
    <property type="entry name" value="Periplasmic binding protein-like II"/>
    <property type="match status" value="1"/>
</dbReference>
<dbReference type="GO" id="GO:0015833">
    <property type="term" value="P:peptide transport"/>
    <property type="evidence" value="ECO:0007669"/>
    <property type="project" value="TreeGrafter"/>
</dbReference>
<dbReference type="EMBL" id="ASHR01000017">
    <property type="protein sequence ID" value="ERG64606.1"/>
    <property type="molecule type" value="Genomic_DNA"/>
</dbReference>
<dbReference type="AlphaFoldDB" id="U1MRM3"/>
<dbReference type="OrthoDB" id="7888869at2"/>
<evidence type="ECO:0000313" key="4">
    <source>
        <dbReference type="Proteomes" id="UP000016462"/>
    </source>
</evidence>
<keyword evidence="4" id="KW-1185">Reference proteome</keyword>
<sequence>MPARGRRPIAARTVVATAVAAIAALALSACGPDVTPRVQPGTSVEVAWSGELTDANASSTRGATEGNRDVAAMTRGAFFVVDAEGEHRADPSFGTATVVDGAGFAVRYDVADGVRWSDGVPLDAADLMLAWAATSNALSTDGLEVEERRAPDGSIELGASEVWFDVADSGGMALASERPARDDWARSIDVAFEQPVPDWRTALPVAVPAHVLGQRVFGVRDPMEAKQRVLDAIDRADPLALAPLAAAWSTALAIDPAASDPDVLVSSGPYRVEEVRDGRVELVANDRYVGAQGAAIERIALRSVADDAAALAALSAGEVDIATVVPTEADRTAVRDLDRDGATLAEHGDGSRWELTLRTDRAPLQSTEARASLLHSIDRRGLAEAALGERAAEASGVDALLFLPGTRLYDYALEDAGFPQAFGGRDVDLAIAERDSMGIAAGTSICVRYDSADAFAAAALPALAAQAAEAGWAVVDCGVDDLAAGLEEQDWHAVLHRVDAPADAAAVVERWRDGGLTALADPERELLLDEALATGDPEALEETLLAIEASLVADALALPLIEPTRLTVSAAEVQGVSPRPGHASLTWNAWEWGIDGGAATP</sequence>
<feature type="signal peptide" evidence="1">
    <location>
        <begin position="1"/>
        <end position="31"/>
    </location>
</feature>
<dbReference type="Gene3D" id="3.40.190.10">
    <property type="entry name" value="Periplasmic binding protein-like II"/>
    <property type="match status" value="1"/>
</dbReference>
<protein>
    <recommendedName>
        <fullName evidence="2">Solute-binding protein family 5 domain-containing protein</fullName>
    </recommendedName>
</protein>
<reference evidence="3 4" key="1">
    <citation type="journal article" date="2013" name="Genome Announc.">
        <title>First draft genome sequence from a member of the genus agrococcus, isolated from modern microbialites.</title>
        <authorList>
            <person name="White R.A.III."/>
            <person name="Grassa C.J."/>
            <person name="Suttle C.A."/>
        </authorList>
    </citation>
    <scope>NUCLEOTIDE SEQUENCE [LARGE SCALE GENOMIC DNA]</scope>
    <source>
        <strain evidence="3 4">RW1</strain>
    </source>
</reference>
<comment type="caution">
    <text evidence="3">The sequence shown here is derived from an EMBL/GenBank/DDBJ whole genome shotgun (WGS) entry which is preliminary data.</text>
</comment>
<evidence type="ECO:0000313" key="3">
    <source>
        <dbReference type="EMBL" id="ERG64606.1"/>
    </source>
</evidence>
<proteinExistence type="predicted"/>
<dbReference type="RefSeq" id="WP_021010138.1">
    <property type="nucleotide sequence ID" value="NZ_ASHR01000017.1"/>
</dbReference>